<dbReference type="EMBL" id="LSMT01000017">
    <property type="protein sequence ID" value="PFX32929.1"/>
    <property type="molecule type" value="Genomic_DNA"/>
</dbReference>
<dbReference type="PROSITE" id="PS50010">
    <property type="entry name" value="DH_2"/>
    <property type="match status" value="1"/>
</dbReference>
<keyword evidence="11" id="KW-1185">Reference proteome</keyword>
<evidence type="ECO:0000259" key="8">
    <source>
        <dbReference type="PROSITE" id="PS50010"/>
    </source>
</evidence>
<reference evidence="11" key="1">
    <citation type="journal article" date="2017" name="bioRxiv">
        <title>Comparative analysis of the genomes of Stylophora pistillata and Acropora digitifera provides evidence for extensive differences between species of corals.</title>
        <authorList>
            <person name="Voolstra C.R."/>
            <person name="Li Y."/>
            <person name="Liew Y.J."/>
            <person name="Baumgarten S."/>
            <person name="Zoccola D."/>
            <person name="Flot J.-F."/>
            <person name="Tambutte S."/>
            <person name="Allemand D."/>
            <person name="Aranda M."/>
        </authorList>
    </citation>
    <scope>NUCLEOTIDE SEQUENCE [LARGE SCALE GENOMIC DNA]</scope>
</reference>
<evidence type="ECO:0000256" key="4">
    <source>
        <dbReference type="ARBA" id="ARBA00022658"/>
    </source>
</evidence>
<dbReference type="PANTHER" id="PTHR23182">
    <property type="entry name" value="BREAKPOINT CLUSTER REGION PROTEIN BCR"/>
    <property type="match status" value="1"/>
</dbReference>
<dbReference type="InterPro" id="IPR000219">
    <property type="entry name" value="DH_dom"/>
</dbReference>
<dbReference type="Gene3D" id="1.10.555.10">
    <property type="entry name" value="Rho GTPase activation protein"/>
    <property type="match status" value="2"/>
</dbReference>
<dbReference type="CDD" id="cd01228">
    <property type="entry name" value="PH_BCR-related"/>
    <property type="match status" value="1"/>
</dbReference>
<dbReference type="InterPro" id="IPR001849">
    <property type="entry name" value="PH_domain"/>
</dbReference>
<feature type="domain" description="DH" evidence="8">
    <location>
        <begin position="667"/>
        <end position="855"/>
    </location>
</feature>
<dbReference type="Proteomes" id="UP000225706">
    <property type="component" value="Unassembled WGS sequence"/>
</dbReference>
<dbReference type="SMART" id="SM00324">
    <property type="entry name" value="RhoGAP"/>
    <property type="match status" value="1"/>
</dbReference>
<feature type="region of interest" description="Disordered" evidence="5">
    <location>
        <begin position="201"/>
        <end position="327"/>
    </location>
</feature>
<dbReference type="Pfam" id="PF00168">
    <property type="entry name" value="C2"/>
    <property type="match status" value="1"/>
</dbReference>
<accession>A0A2B4SUT4</accession>
<evidence type="ECO:0000256" key="5">
    <source>
        <dbReference type="SAM" id="MobiDB-lite"/>
    </source>
</evidence>
<proteinExistence type="predicted"/>
<dbReference type="Gene3D" id="2.30.29.30">
    <property type="entry name" value="Pleckstrin-homology domain (PH domain)/Phosphotyrosine-binding domain (PTB)"/>
    <property type="match status" value="1"/>
</dbReference>
<dbReference type="GO" id="GO:0005096">
    <property type="term" value="F:GTPase activator activity"/>
    <property type="evidence" value="ECO:0007669"/>
    <property type="project" value="UniProtKB-KW"/>
</dbReference>
<feature type="compositionally biased region" description="Polar residues" evidence="5">
    <location>
        <begin position="237"/>
        <end position="248"/>
    </location>
</feature>
<evidence type="ECO:0000256" key="2">
    <source>
        <dbReference type="ARBA" id="ARBA00004552"/>
    </source>
</evidence>
<dbReference type="Gene3D" id="2.60.40.150">
    <property type="entry name" value="C2 domain"/>
    <property type="match status" value="1"/>
</dbReference>
<evidence type="ECO:0000259" key="6">
    <source>
        <dbReference type="PROSITE" id="PS50003"/>
    </source>
</evidence>
<dbReference type="SUPFAM" id="SSF48065">
    <property type="entry name" value="DBL homology domain (DH-domain)"/>
    <property type="match status" value="1"/>
</dbReference>
<evidence type="ECO:0000259" key="7">
    <source>
        <dbReference type="PROSITE" id="PS50004"/>
    </source>
</evidence>
<gene>
    <name evidence="10" type="primary">ABR</name>
    <name evidence="10" type="ORF">AWC38_SpisGene2152</name>
</gene>
<evidence type="ECO:0000313" key="10">
    <source>
        <dbReference type="EMBL" id="PFX32929.1"/>
    </source>
</evidence>
<dbReference type="OrthoDB" id="267079at2759"/>
<dbReference type="CDD" id="cd00160">
    <property type="entry name" value="RhoGEF"/>
    <property type="match status" value="1"/>
</dbReference>
<dbReference type="PROSITE" id="PS50003">
    <property type="entry name" value="PH_DOMAIN"/>
    <property type="match status" value="1"/>
</dbReference>
<dbReference type="PROSITE" id="PS50004">
    <property type="entry name" value="C2"/>
    <property type="match status" value="1"/>
</dbReference>
<dbReference type="GO" id="GO:0016020">
    <property type="term" value="C:membrane"/>
    <property type="evidence" value="ECO:0007669"/>
    <property type="project" value="TreeGrafter"/>
</dbReference>
<dbReference type="InterPro" id="IPR035899">
    <property type="entry name" value="DBL_dom_sf"/>
</dbReference>
<feature type="domain" description="PH" evidence="6">
    <location>
        <begin position="871"/>
        <end position="1044"/>
    </location>
</feature>
<evidence type="ECO:0000313" key="11">
    <source>
        <dbReference type="Proteomes" id="UP000225706"/>
    </source>
</evidence>
<dbReference type="InterPro" id="IPR000198">
    <property type="entry name" value="RhoGAP_dom"/>
</dbReference>
<dbReference type="Pfam" id="PF00621">
    <property type="entry name" value="RhoGEF"/>
    <property type="match status" value="1"/>
</dbReference>
<feature type="compositionally biased region" description="Low complexity" evidence="5">
    <location>
        <begin position="639"/>
        <end position="651"/>
    </location>
</feature>
<sequence>MDYREAFLTAWREYHPKGKLPDTEFLQFCDCGGDFASDEHILERFNLCNRRLDDAISVIKSEGFILKWLKEVLKVNITKGRDLEIERVLNVFFPCETDQPVPCSQDIAFPPVAIEDVKKSVTCDFKKSSTHEDEMKCPTNTSTLNEECKDFRKDAEAIFPLGDESKLAVDGSDEESCFNKNIQGMSGVDSGKLFSSGNNEFDGEKSSSHEGINIAEGNKFSTNNSTEKESEYDVWLTRTNDQRIPTGSSEDEGLEMGDESRNLNYPERKKPAGHRNRALASVFSPLAKGINKAKSKGKSYLTRPSDPKHKRHDSHGSTTSGDDVDLSDLAESKTSENLESEVLSHSTEVDVKSYDICAANQFYMADEDDSCLAPIDCGSHVDFTRQGFSENNALDKKDLTSEEDRCKKEAIGEAPDVIIEVVDELISYLEGIEVVSSDDLEGESPHASEGDDFMLFGGVIRPRKPLRSRRQLDSVLSAGNVSLMSADSCMSPWAIDVAVSEMQSADSSEQEDNGNDSSDFRPTERAFPSQPEKETSNQPKVEASPPPIRPPRRSKTEKRSRTVGSPKKLGPFSAEDDDVFRRDERGYEGDYDSLPRLPRRSASEVVRPRSQGSDNEEHKKLRKARGAHVVIGDNSVDFSSSPVPSPGGSPSKHVDAGTGDKAEKLHKRKWVVAGVLDGEKGYLECLNLLYKHMKPLKLSMESSAPILTSVDYNKIFHKLDDLHTMHSVFYNDLETRVSHWSDRHLIGDLFLSLVDQFDVYKEYLLNYHTAMSSIRKCKANNEQFNNIFSKELRVHSIQEVTTLEALFNKPVERVGRYIVILGDLIRETPEDHADFELLTNVLNQTKDFLAKISGDDRDGGGTPQRVKRDHRLIKDGFIVELADGVRKFRHLFLFNDYIICTKRKITARSEQYVCKWYLSLHELQFHPTENSEASQVIPVTSKSDFDLLKSRIASTKAEIRREEGVSGFHSPESSPSTKRRRAQSASKVVEKLKKRLAEQEAALLLAIPSLPLTLYHKHGKTYTLLCKSDVERAEWKEAIIPLLEQIQDNPTAEGQLSVLELHHFLEACKKLRTQRSLGKVSMKEDLSCVVEVDHHGQFVRKARTKTCKASTDPVWDQDFDVEVEGTRELKLHVYSKSRLNFDEHCAQGKIELVKEKLTDLKKRTITITLDKQGAVTLSLQYSKTPHGIQRKKSYSEKGVFGVDITTVSKREESDIPLVVIGCIQEIEKRGMHEVGIYRLSGATTDVRRLKDAFDNRIKDPEEKKKTMMELFESLPKPNRLTSIYLLDHLRRLSEHQEQNKMGQNNLATVFGPNVLRPSSADTDPTDLAKGTLDVMSQVGIFLWFLKFCSLQLPEDPELMRRLDPNKNVEVAPALEHEDRLI</sequence>
<dbReference type="SUPFAM" id="SSF48350">
    <property type="entry name" value="GTPase activation domain, GAP"/>
    <property type="match status" value="1"/>
</dbReference>
<evidence type="ECO:0000256" key="1">
    <source>
        <dbReference type="ARBA" id="ARBA00004489"/>
    </source>
</evidence>
<dbReference type="SMART" id="SM00325">
    <property type="entry name" value="RhoGEF"/>
    <property type="match status" value="1"/>
</dbReference>
<feature type="compositionally biased region" description="Basic and acidic residues" evidence="5">
    <location>
        <begin position="258"/>
        <end position="270"/>
    </location>
</feature>
<keyword evidence="4" id="KW-0344">Guanine-nucleotide releasing factor</keyword>
<feature type="region of interest" description="Disordered" evidence="5">
    <location>
        <begin position="501"/>
        <end position="660"/>
    </location>
</feature>
<dbReference type="SUPFAM" id="SSF49562">
    <property type="entry name" value="C2 domain (Calcium/lipid-binding domain, CaLB)"/>
    <property type="match status" value="1"/>
</dbReference>
<dbReference type="GO" id="GO:0030424">
    <property type="term" value="C:axon"/>
    <property type="evidence" value="ECO:0007669"/>
    <property type="project" value="UniProtKB-SubCell"/>
</dbReference>
<organism evidence="10 11">
    <name type="scientific">Stylophora pistillata</name>
    <name type="common">Smooth cauliflower coral</name>
    <dbReference type="NCBI Taxonomy" id="50429"/>
    <lineage>
        <taxon>Eukaryota</taxon>
        <taxon>Metazoa</taxon>
        <taxon>Cnidaria</taxon>
        <taxon>Anthozoa</taxon>
        <taxon>Hexacorallia</taxon>
        <taxon>Scleractinia</taxon>
        <taxon>Astrocoeniina</taxon>
        <taxon>Pocilloporidae</taxon>
        <taxon>Stylophora</taxon>
    </lineage>
</organism>
<keyword evidence="3" id="KW-0343">GTPase activation</keyword>
<dbReference type="InterPro" id="IPR011993">
    <property type="entry name" value="PH-like_dom_sf"/>
</dbReference>
<dbReference type="PROSITE" id="PS50238">
    <property type="entry name" value="RHOGAP"/>
    <property type="match status" value="1"/>
</dbReference>
<dbReference type="SUPFAM" id="SSF50729">
    <property type="entry name" value="PH domain-like"/>
    <property type="match status" value="1"/>
</dbReference>
<dbReference type="STRING" id="50429.A0A2B4SUT4"/>
<name>A0A2B4SUT4_STYPI</name>
<comment type="subcellular location">
    <subcellularLocation>
        <location evidence="1">Cell projection</location>
        <location evidence="1">Axon</location>
    </subcellularLocation>
    <subcellularLocation>
        <location evidence="2">Cell projection</location>
        <location evidence="2">Dendritic spine</location>
    </subcellularLocation>
</comment>
<dbReference type="InterPro" id="IPR008936">
    <property type="entry name" value="Rho_GTPase_activation_prot"/>
</dbReference>
<dbReference type="GO" id="GO:0007165">
    <property type="term" value="P:signal transduction"/>
    <property type="evidence" value="ECO:0007669"/>
    <property type="project" value="InterPro"/>
</dbReference>
<feature type="region of interest" description="Disordered" evidence="5">
    <location>
        <begin position="962"/>
        <end position="984"/>
    </location>
</feature>
<protein>
    <submittedName>
        <fullName evidence="10">Active breakpoint cluster region-related protein</fullName>
    </submittedName>
</protein>
<feature type="domain" description="Rho-GAP" evidence="9">
    <location>
        <begin position="1139"/>
        <end position="1343"/>
    </location>
</feature>
<dbReference type="GO" id="GO:0043197">
    <property type="term" value="C:dendritic spine"/>
    <property type="evidence" value="ECO:0007669"/>
    <property type="project" value="UniProtKB-SubCell"/>
</dbReference>
<comment type="caution">
    <text evidence="10">The sequence shown here is derived from an EMBL/GenBank/DDBJ whole genome shotgun (WGS) entry which is preliminary data.</text>
</comment>
<dbReference type="PANTHER" id="PTHR23182:SF1">
    <property type="entry name" value="RHO GTPASE ACTIVATING PROTEIN AT 1A, ISOFORM E"/>
    <property type="match status" value="1"/>
</dbReference>
<dbReference type="Gene3D" id="1.20.900.10">
    <property type="entry name" value="Dbl homology (DH) domain"/>
    <property type="match status" value="1"/>
</dbReference>
<evidence type="ECO:0000259" key="9">
    <source>
        <dbReference type="PROSITE" id="PS50238"/>
    </source>
</evidence>
<dbReference type="InterPro" id="IPR035892">
    <property type="entry name" value="C2_domain_sf"/>
</dbReference>
<dbReference type="GO" id="GO:0005085">
    <property type="term" value="F:guanyl-nucleotide exchange factor activity"/>
    <property type="evidence" value="ECO:0007669"/>
    <property type="project" value="UniProtKB-KW"/>
</dbReference>
<dbReference type="Pfam" id="PF00620">
    <property type="entry name" value="RhoGAP"/>
    <property type="match status" value="2"/>
</dbReference>
<dbReference type="InterPro" id="IPR037769">
    <property type="entry name" value="Abr/Bcr"/>
</dbReference>
<feature type="domain" description="C2" evidence="7">
    <location>
        <begin position="1042"/>
        <end position="1171"/>
    </location>
</feature>
<evidence type="ECO:0000256" key="3">
    <source>
        <dbReference type="ARBA" id="ARBA00022468"/>
    </source>
</evidence>
<feature type="compositionally biased region" description="Basic and acidic residues" evidence="5">
    <location>
        <begin position="579"/>
        <end position="588"/>
    </location>
</feature>
<dbReference type="InterPro" id="IPR000008">
    <property type="entry name" value="C2_dom"/>
</dbReference>
<dbReference type="SMART" id="SM00233">
    <property type="entry name" value="PH"/>
    <property type="match status" value="1"/>
</dbReference>